<dbReference type="PANTHER" id="PTHR31793:SF24">
    <property type="entry name" value="LONG-CHAIN ACYL-COA THIOESTERASE FADM"/>
    <property type="match status" value="1"/>
</dbReference>
<evidence type="ECO:0000313" key="1">
    <source>
        <dbReference type="EMBL" id="HIY95770.1"/>
    </source>
</evidence>
<dbReference type="AlphaFoldDB" id="A0A9D1ZU09"/>
<dbReference type="SUPFAM" id="SSF54637">
    <property type="entry name" value="Thioesterase/thiol ester dehydrase-isomerase"/>
    <property type="match status" value="1"/>
</dbReference>
<comment type="caution">
    <text evidence="1">The sequence shown here is derived from an EMBL/GenBank/DDBJ whole genome shotgun (WGS) entry which is preliminary data.</text>
</comment>
<protein>
    <submittedName>
        <fullName evidence="1">Acyl-CoA thioesterase</fullName>
    </submittedName>
</protein>
<accession>A0A9D1ZU09</accession>
<dbReference type="GO" id="GO:0047617">
    <property type="term" value="F:fatty acyl-CoA hydrolase activity"/>
    <property type="evidence" value="ECO:0007669"/>
    <property type="project" value="TreeGrafter"/>
</dbReference>
<dbReference type="InterPro" id="IPR029069">
    <property type="entry name" value="HotDog_dom_sf"/>
</dbReference>
<dbReference type="InterPro" id="IPR050563">
    <property type="entry name" value="4-hydroxybenzoyl-CoA_TE"/>
</dbReference>
<name>A0A9D1ZU09_9MICC</name>
<proteinExistence type="predicted"/>
<dbReference type="Gene3D" id="3.10.129.10">
    <property type="entry name" value="Hotdog Thioesterase"/>
    <property type="match status" value="1"/>
</dbReference>
<dbReference type="PANTHER" id="PTHR31793">
    <property type="entry name" value="4-HYDROXYBENZOYL-COA THIOESTERASE FAMILY MEMBER"/>
    <property type="match status" value="1"/>
</dbReference>
<dbReference type="CDD" id="cd00586">
    <property type="entry name" value="4HBT"/>
    <property type="match status" value="1"/>
</dbReference>
<organism evidence="1 2">
    <name type="scientific">Candidatus Rothia avicola</name>
    <dbReference type="NCBI Taxonomy" id="2840478"/>
    <lineage>
        <taxon>Bacteria</taxon>
        <taxon>Bacillati</taxon>
        <taxon>Actinomycetota</taxon>
        <taxon>Actinomycetes</taxon>
        <taxon>Micrococcales</taxon>
        <taxon>Micrococcaceae</taxon>
        <taxon>Rothia</taxon>
    </lineage>
</organism>
<dbReference type="Proteomes" id="UP000824134">
    <property type="component" value="Unassembled WGS sequence"/>
</dbReference>
<dbReference type="EMBL" id="DXCN01000069">
    <property type="protein sequence ID" value="HIY95770.1"/>
    <property type="molecule type" value="Genomic_DNA"/>
</dbReference>
<sequence length="158" mass="16884">MATTYTVEVPLRWGDMDAYGHVNNVTMMQVLEEARVALFGPPPSSGEPAPLVGEAAVGKPGRASAQLPLFETLPAGTQALVAENHVKYRSPLAYRGVPVRVQMQVSKVTAASLVVAYELYDPVTGVHCVSASTTLAFFNIETGSLVRLSAEQREQLVA</sequence>
<dbReference type="Pfam" id="PF13279">
    <property type="entry name" value="4HBT_2"/>
    <property type="match status" value="1"/>
</dbReference>
<reference evidence="1" key="1">
    <citation type="journal article" date="2021" name="PeerJ">
        <title>Extensive microbial diversity within the chicken gut microbiome revealed by metagenomics and culture.</title>
        <authorList>
            <person name="Gilroy R."/>
            <person name="Ravi A."/>
            <person name="Getino M."/>
            <person name="Pursley I."/>
            <person name="Horton D.L."/>
            <person name="Alikhan N.F."/>
            <person name="Baker D."/>
            <person name="Gharbi K."/>
            <person name="Hall N."/>
            <person name="Watson M."/>
            <person name="Adriaenssens E.M."/>
            <person name="Foster-Nyarko E."/>
            <person name="Jarju S."/>
            <person name="Secka A."/>
            <person name="Antonio M."/>
            <person name="Oren A."/>
            <person name="Chaudhuri R.R."/>
            <person name="La Ragione R."/>
            <person name="Hildebrand F."/>
            <person name="Pallen M.J."/>
        </authorList>
    </citation>
    <scope>NUCLEOTIDE SEQUENCE</scope>
    <source>
        <strain evidence="1">ChiHjej12B11-9195</strain>
    </source>
</reference>
<gene>
    <name evidence="1" type="ORF">H9821_08980</name>
</gene>
<evidence type="ECO:0000313" key="2">
    <source>
        <dbReference type="Proteomes" id="UP000824134"/>
    </source>
</evidence>
<reference evidence="1" key="2">
    <citation type="submission" date="2021-04" db="EMBL/GenBank/DDBJ databases">
        <authorList>
            <person name="Gilroy R."/>
        </authorList>
    </citation>
    <scope>NUCLEOTIDE SEQUENCE</scope>
    <source>
        <strain evidence="1">ChiHjej12B11-9195</strain>
    </source>
</reference>